<keyword evidence="3" id="KW-1185">Reference proteome</keyword>
<organism evidence="2 3">
    <name type="scientific">Pseudonocardia xishanensis</name>
    <dbReference type="NCBI Taxonomy" id="630995"/>
    <lineage>
        <taxon>Bacteria</taxon>
        <taxon>Bacillati</taxon>
        <taxon>Actinomycetota</taxon>
        <taxon>Actinomycetes</taxon>
        <taxon>Pseudonocardiales</taxon>
        <taxon>Pseudonocardiaceae</taxon>
        <taxon>Pseudonocardia</taxon>
    </lineage>
</organism>
<evidence type="ECO:0000313" key="3">
    <source>
        <dbReference type="Proteomes" id="UP001501598"/>
    </source>
</evidence>
<protein>
    <submittedName>
        <fullName evidence="2">Uncharacterized protein</fullName>
    </submittedName>
</protein>
<gene>
    <name evidence="2" type="ORF">GCM10023175_43240</name>
</gene>
<sequence>MCLRGKNSEAVAVLLGESAEMSEAVMKGEVGDRLTSPLEEACVHPVQSGVADERTGRHPCHTSETELYRSGGHADPGGQRRGRQSGHAEPSKVGVQLT</sequence>
<accession>A0ABP8RX33</accession>
<name>A0ABP8RX33_9PSEU</name>
<feature type="region of interest" description="Disordered" evidence="1">
    <location>
        <begin position="46"/>
        <end position="98"/>
    </location>
</feature>
<dbReference type="EMBL" id="BAABGT010000068">
    <property type="protein sequence ID" value="GAA4551438.1"/>
    <property type="molecule type" value="Genomic_DNA"/>
</dbReference>
<comment type="caution">
    <text evidence="2">The sequence shown here is derived from an EMBL/GenBank/DDBJ whole genome shotgun (WGS) entry which is preliminary data.</text>
</comment>
<reference evidence="3" key="1">
    <citation type="journal article" date="2019" name="Int. J. Syst. Evol. Microbiol.">
        <title>The Global Catalogue of Microorganisms (GCM) 10K type strain sequencing project: providing services to taxonomists for standard genome sequencing and annotation.</title>
        <authorList>
            <consortium name="The Broad Institute Genomics Platform"/>
            <consortium name="The Broad Institute Genome Sequencing Center for Infectious Disease"/>
            <person name="Wu L."/>
            <person name="Ma J."/>
        </authorList>
    </citation>
    <scope>NUCLEOTIDE SEQUENCE [LARGE SCALE GENOMIC DNA]</scope>
    <source>
        <strain evidence="3">JCM 17906</strain>
    </source>
</reference>
<evidence type="ECO:0000256" key="1">
    <source>
        <dbReference type="SAM" id="MobiDB-lite"/>
    </source>
</evidence>
<evidence type="ECO:0000313" key="2">
    <source>
        <dbReference type="EMBL" id="GAA4551438.1"/>
    </source>
</evidence>
<dbReference type="Proteomes" id="UP001501598">
    <property type="component" value="Unassembled WGS sequence"/>
</dbReference>
<proteinExistence type="predicted"/>
<feature type="compositionally biased region" description="Basic and acidic residues" evidence="1">
    <location>
        <begin position="51"/>
        <end position="67"/>
    </location>
</feature>